<dbReference type="GO" id="GO:0005524">
    <property type="term" value="F:ATP binding"/>
    <property type="evidence" value="ECO:0007669"/>
    <property type="project" value="UniProtKB-KW"/>
</dbReference>
<evidence type="ECO:0000256" key="3">
    <source>
        <dbReference type="ARBA" id="ARBA00022741"/>
    </source>
</evidence>
<dbReference type="InterPro" id="IPR050763">
    <property type="entry name" value="ABC_transporter_ATP-binding"/>
</dbReference>
<dbReference type="SUPFAM" id="SSF52540">
    <property type="entry name" value="P-loop containing nucleoside triphosphate hydrolases"/>
    <property type="match status" value="1"/>
</dbReference>
<keyword evidence="4 7" id="KW-0067">ATP-binding</keyword>
<evidence type="ECO:0000256" key="4">
    <source>
        <dbReference type="ARBA" id="ARBA00022840"/>
    </source>
</evidence>
<dbReference type="Proteomes" id="UP000437736">
    <property type="component" value="Unassembled WGS sequence"/>
</dbReference>
<dbReference type="PROSITE" id="PS00211">
    <property type="entry name" value="ABC_TRANSPORTER_1"/>
    <property type="match status" value="1"/>
</dbReference>
<keyword evidence="3" id="KW-0547">Nucleotide-binding</keyword>
<dbReference type="InterPro" id="IPR017871">
    <property type="entry name" value="ABC_transporter-like_CS"/>
</dbReference>
<dbReference type="InterPro" id="IPR003439">
    <property type="entry name" value="ABC_transporter-like_ATP-bd"/>
</dbReference>
<evidence type="ECO:0000313" key="8">
    <source>
        <dbReference type="Proteomes" id="UP000437736"/>
    </source>
</evidence>
<dbReference type="PANTHER" id="PTHR42711:SF17">
    <property type="entry name" value="ABC TRANSPORTER ATP-BINDING PROTEIN"/>
    <property type="match status" value="1"/>
</dbReference>
<protein>
    <submittedName>
        <fullName evidence="7">ATP-binding cassette domain-containing protein</fullName>
    </submittedName>
</protein>
<organism evidence="7 8">
    <name type="scientific">Acidiferrimicrobium australe</name>
    <dbReference type="NCBI Taxonomy" id="2664430"/>
    <lineage>
        <taxon>Bacteria</taxon>
        <taxon>Bacillati</taxon>
        <taxon>Actinomycetota</taxon>
        <taxon>Acidimicrobiia</taxon>
        <taxon>Acidimicrobiales</taxon>
        <taxon>Acidimicrobiaceae</taxon>
        <taxon>Acidiferrimicrobium</taxon>
    </lineage>
</organism>
<keyword evidence="2" id="KW-0813">Transport</keyword>
<dbReference type="Pfam" id="PF00005">
    <property type="entry name" value="ABC_tran"/>
    <property type="match status" value="1"/>
</dbReference>
<evidence type="ECO:0000256" key="5">
    <source>
        <dbReference type="ARBA" id="ARBA00023251"/>
    </source>
</evidence>
<name>A0ABW9QWI0_9ACTN</name>
<dbReference type="InterPro" id="IPR027417">
    <property type="entry name" value="P-loop_NTPase"/>
</dbReference>
<feature type="domain" description="ABC transporter" evidence="6">
    <location>
        <begin position="1"/>
        <end position="226"/>
    </location>
</feature>
<evidence type="ECO:0000259" key="6">
    <source>
        <dbReference type="PROSITE" id="PS50893"/>
    </source>
</evidence>
<dbReference type="PROSITE" id="PS50893">
    <property type="entry name" value="ABC_TRANSPORTER_2"/>
    <property type="match status" value="1"/>
</dbReference>
<evidence type="ECO:0000256" key="2">
    <source>
        <dbReference type="ARBA" id="ARBA00022448"/>
    </source>
</evidence>
<dbReference type="EMBL" id="WJHE01000373">
    <property type="protein sequence ID" value="MST32738.1"/>
    <property type="molecule type" value="Genomic_DNA"/>
</dbReference>
<evidence type="ECO:0000313" key="7">
    <source>
        <dbReference type="EMBL" id="MST32738.1"/>
    </source>
</evidence>
<keyword evidence="8" id="KW-1185">Reference proteome</keyword>
<gene>
    <name evidence="7" type="ORF">GHK86_08385</name>
</gene>
<keyword evidence="5" id="KW-0046">Antibiotic resistance</keyword>
<sequence>MRVEHLTRRYGTATVVDDVSFAVGRSEVLGLLGPNGAGKTTTIEILEGLRVPTAGAVRVLGRDPRRGGRRLRNEVGVVTQAVGTDATLTVAELVRLHASFYRPRRAAEEVIREVGLRDSAAMRVGRLSGGQRRRLDLALALVGFPSVLFLDEPTTGLDPGARRRTWAVIERLRRSGLAIVLTSHYLDEVQRLADRVVVLSRGRVVGEGPPGHLSGPTAPTATISFRLGGPVDLPPGPWESVSRAGGILVVETREPVEAARILLAWAAEARVDLDELEIRQPSLEEEYLRLTSHPRQP</sequence>
<comment type="caution">
    <text evidence="7">The sequence shown here is derived from an EMBL/GenBank/DDBJ whole genome shotgun (WGS) entry which is preliminary data.</text>
</comment>
<dbReference type="SMART" id="SM00382">
    <property type="entry name" value="AAA"/>
    <property type="match status" value="1"/>
</dbReference>
<evidence type="ECO:0000256" key="1">
    <source>
        <dbReference type="ARBA" id="ARBA00004202"/>
    </source>
</evidence>
<comment type="subcellular location">
    <subcellularLocation>
        <location evidence="1">Cell membrane</location>
        <topology evidence="1">Peripheral membrane protein</topology>
    </subcellularLocation>
</comment>
<proteinExistence type="predicted"/>
<dbReference type="CDD" id="cd03263">
    <property type="entry name" value="ABC_subfamily_A"/>
    <property type="match status" value="1"/>
</dbReference>
<reference evidence="7 8" key="1">
    <citation type="submission" date="2019-11" db="EMBL/GenBank/DDBJ databases">
        <title>Acidiferrimicrobium australis gen. nov., sp. nov., an acidophilic and obligately heterotrophic, member of the Actinobacteria that catalyses dissimilatory oxido- reduction of iron isolated from metal-rich acidic water in Chile.</title>
        <authorList>
            <person name="Gonzalez D."/>
            <person name="Huber K."/>
            <person name="Hedrich S."/>
            <person name="Rojas-Villalobos C."/>
            <person name="Quatrini R."/>
            <person name="Dinamarca M.A."/>
            <person name="Schwarz A."/>
            <person name="Canales C."/>
            <person name="Nancucheo I."/>
        </authorList>
    </citation>
    <scope>NUCLEOTIDE SEQUENCE [LARGE SCALE GENOMIC DNA]</scope>
    <source>
        <strain evidence="7 8">USS-CCA1</strain>
    </source>
</reference>
<dbReference type="PANTHER" id="PTHR42711">
    <property type="entry name" value="ABC TRANSPORTER ATP-BINDING PROTEIN"/>
    <property type="match status" value="1"/>
</dbReference>
<dbReference type="InterPro" id="IPR003593">
    <property type="entry name" value="AAA+_ATPase"/>
</dbReference>
<accession>A0ABW9QWI0</accession>
<dbReference type="Gene3D" id="3.40.50.300">
    <property type="entry name" value="P-loop containing nucleotide triphosphate hydrolases"/>
    <property type="match status" value="1"/>
</dbReference>